<organism evidence="2 3">
    <name type="scientific">Algoriphagus lacus</name>
    <dbReference type="NCBI Taxonomy" id="2056311"/>
    <lineage>
        <taxon>Bacteria</taxon>
        <taxon>Pseudomonadati</taxon>
        <taxon>Bacteroidota</taxon>
        <taxon>Cytophagia</taxon>
        <taxon>Cytophagales</taxon>
        <taxon>Cyclobacteriaceae</taxon>
        <taxon>Algoriphagus</taxon>
    </lineage>
</organism>
<gene>
    <name evidence="2" type="ORF">D0X99_13980</name>
</gene>
<evidence type="ECO:0000313" key="3">
    <source>
        <dbReference type="Proteomes" id="UP000283522"/>
    </source>
</evidence>
<evidence type="ECO:0008006" key="4">
    <source>
        <dbReference type="Google" id="ProtNLM"/>
    </source>
</evidence>
<accession>A0A418PPB9</accession>
<keyword evidence="3" id="KW-1185">Reference proteome</keyword>
<feature type="transmembrane region" description="Helical" evidence="1">
    <location>
        <begin position="41"/>
        <end position="65"/>
    </location>
</feature>
<dbReference type="Proteomes" id="UP000283522">
    <property type="component" value="Unassembled WGS sequence"/>
</dbReference>
<protein>
    <recommendedName>
        <fullName evidence="4">Bacterial Pleckstrin homology domain-containing protein</fullName>
    </recommendedName>
</protein>
<keyword evidence="1" id="KW-0812">Transmembrane</keyword>
<comment type="caution">
    <text evidence="2">The sequence shown here is derived from an EMBL/GenBank/DDBJ whole genome shotgun (WGS) entry which is preliminary data.</text>
</comment>
<evidence type="ECO:0000313" key="2">
    <source>
        <dbReference type="EMBL" id="RIW13929.1"/>
    </source>
</evidence>
<proteinExistence type="predicted"/>
<feature type="transmembrane region" description="Helical" evidence="1">
    <location>
        <begin position="12"/>
        <end position="35"/>
    </location>
</feature>
<dbReference type="AlphaFoldDB" id="A0A418PPB9"/>
<keyword evidence="1" id="KW-0472">Membrane</keyword>
<reference evidence="2 3" key="1">
    <citation type="submission" date="2018-09" db="EMBL/GenBank/DDBJ databases">
        <authorList>
            <person name="Wang X."/>
            <person name="Du Z."/>
        </authorList>
    </citation>
    <scope>NUCLEOTIDE SEQUENCE [LARGE SCALE GENOMIC DNA]</scope>
    <source>
        <strain evidence="2 3">N3</strain>
    </source>
</reference>
<dbReference type="RefSeq" id="WP_119478472.1">
    <property type="nucleotide sequence ID" value="NZ_QXML01000007.1"/>
</dbReference>
<dbReference type="OrthoDB" id="582675at2"/>
<sequence>MVVIEQQSFRGTVLMYGIIMLELPTLLLISLLYFNGKLGDGGWIAFATVGTLIPLTFILMMSLVLETRIDPYSFSYRNFPFQTNWKKIRKEDISSISIQKKDGFPDYGGIGLRFYGKTKAYIYFADHVIEIESGAKKLVLTTKKPKEFEAVIDLWRAEKLVN</sequence>
<keyword evidence="1" id="KW-1133">Transmembrane helix</keyword>
<dbReference type="EMBL" id="QXML01000007">
    <property type="protein sequence ID" value="RIW13929.1"/>
    <property type="molecule type" value="Genomic_DNA"/>
</dbReference>
<evidence type="ECO:0000256" key="1">
    <source>
        <dbReference type="SAM" id="Phobius"/>
    </source>
</evidence>
<name>A0A418PPB9_9BACT</name>